<evidence type="ECO:0000256" key="2">
    <source>
        <dbReference type="ARBA" id="ARBA00007524"/>
    </source>
</evidence>
<feature type="transmembrane region" description="Helical" evidence="6">
    <location>
        <begin position="106"/>
        <end position="125"/>
    </location>
</feature>
<proteinExistence type="inferred from homology"/>
<organism evidence="8">
    <name type="scientific">Harpegnathos saltator</name>
    <name type="common">Jerdon's jumping ant</name>
    <dbReference type="NCBI Taxonomy" id="610380"/>
    <lineage>
        <taxon>Eukaryota</taxon>
        <taxon>Metazoa</taxon>
        <taxon>Ecdysozoa</taxon>
        <taxon>Arthropoda</taxon>
        <taxon>Hexapoda</taxon>
        <taxon>Insecta</taxon>
        <taxon>Pterygota</taxon>
        <taxon>Neoptera</taxon>
        <taxon>Endopterygota</taxon>
        <taxon>Hymenoptera</taxon>
        <taxon>Apocrita</taxon>
        <taxon>Aculeata</taxon>
        <taxon>Formicoidea</taxon>
        <taxon>Formicidae</taxon>
        <taxon>Ponerinae</taxon>
        <taxon>Ponerini</taxon>
        <taxon>Harpegnathos</taxon>
    </lineage>
</organism>
<evidence type="ECO:0000256" key="1">
    <source>
        <dbReference type="ARBA" id="ARBA00004141"/>
    </source>
</evidence>
<feature type="transmembrane region" description="Helical" evidence="6">
    <location>
        <begin position="137"/>
        <end position="154"/>
    </location>
</feature>
<comment type="similarity">
    <text evidence="2">Belongs to the TspO/BZRP family.</text>
</comment>
<gene>
    <name evidence="7" type="ORF">EAI_02473</name>
</gene>
<dbReference type="FunCoup" id="E2B7G5">
    <property type="interactions" value="205"/>
</dbReference>
<dbReference type="PhylomeDB" id="E2B7G5"/>
<dbReference type="KEGG" id="hst:105191915"/>
<dbReference type="InterPro" id="IPR038330">
    <property type="entry name" value="TspO/MBR-related_sf"/>
</dbReference>
<evidence type="ECO:0000256" key="5">
    <source>
        <dbReference type="ARBA" id="ARBA00023136"/>
    </source>
</evidence>
<reference evidence="7 8" key="1">
    <citation type="journal article" date="2010" name="Science">
        <title>Genomic comparison of the ants Camponotus floridanus and Harpegnathos saltator.</title>
        <authorList>
            <person name="Bonasio R."/>
            <person name="Zhang G."/>
            <person name="Ye C."/>
            <person name="Mutti N.S."/>
            <person name="Fang X."/>
            <person name="Qin N."/>
            <person name="Donahue G."/>
            <person name="Yang P."/>
            <person name="Li Q."/>
            <person name="Li C."/>
            <person name="Zhang P."/>
            <person name="Huang Z."/>
            <person name="Berger S.L."/>
            <person name="Reinberg D."/>
            <person name="Wang J."/>
            <person name="Liebig J."/>
        </authorList>
    </citation>
    <scope>NUCLEOTIDE SEQUENCE [LARGE SCALE GENOMIC DNA]</scope>
    <source>
        <strain evidence="7 8">R22 G/1</strain>
    </source>
</reference>
<evidence type="ECO:0000313" key="7">
    <source>
        <dbReference type="EMBL" id="EFN88340.1"/>
    </source>
</evidence>
<dbReference type="InParanoid" id="E2B7G5"/>
<dbReference type="Proteomes" id="UP000008237">
    <property type="component" value="Unassembled WGS sequence"/>
</dbReference>
<dbReference type="OrthoDB" id="8841220at2759"/>
<dbReference type="OMA" id="WVEGGFH"/>
<feature type="transmembrane region" description="Helical" evidence="6">
    <location>
        <begin position="6"/>
        <end position="27"/>
    </location>
</feature>
<dbReference type="Gene3D" id="1.20.1260.100">
    <property type="entry name" value="TspO/MBR protein"/>
    <property type="match status" value="1"/>
</dbReference>
<dbReference type="CDD" id="cd15904">
    <property type="entry name" value="TSPO_MBR"/>
    <property type="match status" value="1"/>
</dbReference>
<dbReference type="InterPro" id="IPR004307">
    <property type="entry name" value="TspO_MBR"/>
</dbReference>
<dbReference type="AlphaFoldDB" id="E2B7G5"/>
<keyword evidence="8" id="KW-1185">Reference proteome</keyword>
<sequence>MPVNINWPAVMATAIPNFGSVTTGYFVKRNIHWFESLKKPSWMLPAWSIGPMWTGFYCTLGYSSYMVWRDGGGFEGACAPLTIYASNIILNWSWVPLFFGTRRIKWALYENAALCINTAALLLTFHDVNPTAAYLNIPYLCWSIYAVAVNYFIYRENKQIPADEKVADEKVKEVAFS</sequence>
<name>E2B7G5_HARSA</name>
<dbReference type="PIRSF" id="PIRSF005859">
    <property type="entry name" value="PBR"/>
    <property type="match status" value="1"/>
</dbReference>
<dbReference type="PANTHER" id="PTHR10057:SF0">
    <property type="entry name" value="TRANSLOCATOR PROTEIN"/>
    <property type="match status" value="1"/>
</dbReference>
<accession>E2B7G5</accession>
<comment type="subcellular location">
    <subcellularLocation>
        <location evidence="1">Membrane</location>
        <topology evidence="1">Multi-pass membrane protein</topology>
    </subcellularLocation>
</comment>
<evidence type="ECO:0000313" key="8">
    <source>
        <dbReference type="Proteomes" id="UP000008237"/>
    </source>
</evidence>
<keyword evidence="3 6" id="KW-0812">Transmembrane</keyword>
<evidence type="ECO:0000256" key="3">
    <source>
        <dbReference type="ARBA" id="ARBA00022692"/>
    </source>
</evidence>
<dbReference type="EMBL" id="GL446181">
    <property type="protein sequence ID" value="EFN88340.1"/>
    <property type="molecule type" value="Genomic_DNA"/>
</dbReference>
<dbReference type="Pfam" id="PF03073">
    <property type="entry name" value="TspO_MBR"/>
    <property type="match status" value="1"/>
</dbReference>
<keyword evidence="4 6" id="KW-1133">Transmembrane helix</keyword>
<feature type="transmembrane region" description="Helical" evidence="6">
    <location>
        <begin position="74"/>
        <end position="94"/>
    </location>
</feature>
<feature type="transmembrane region" description="Helical" evidence="6">
    <location>
        <begin position="47"/>
        <end position="68"/>
    </location>
</feature>
<dbReference type="GO" id="GO:0033013">
    <property type="term" value="P:tetrapyrrole metabolic process"/>
    <property type="evidence" value="ECO:0007669"/>
    <property type="project" value="UniProtKB-ARBA"/>
</dbReference>
<dbReference type="GO" id="GO:0005741">
    <property type="term" value="C:mitochondrial outer membrane"/>
    <property type="evidence" value="ECO:0007669"/>
    <property type="project" value="TreeGrafter"/>
</dbReference>
<protein>
    <submittedName>
        <fullName evidence="7">Translocator protein</fullName>
    </submittedName>
</protein>
<dbReference type="STRING" id="610380.E2B7G5"/>
<keyword evidence="5 6" id="KW-0472">Membrane</keyword>
<dbReference type="FunFam" id="1.20.1260.100:FF:000001">
    <property type="entry name" value="translocator protein 2"/>
    <property type="match status" value="1"/>
</dbReference>
<dbReference type="PANTHER" id="PTHR10057">
    <property type="entry name" value="PERIPHERAL-TYPE BENZODIAZEPINE RECEPTOR"/>
    <property type="match status" value="1"/>
</dbReference>
<evidence type="ECO:0000256" key="4">
    <source>
        <dbReference type="ARBA" id="ARBA00022989"/>
    </source>
</evidence>
<evidence type="ECO:0000256" key="6">
    <source>
        <dbReference type="SAM" id="Phobius"/>
    </source>
</evidence>